<evidence type="ECO:0000313" key="2">
    <source>
        <dbReference type="EMBL" id="ABS04123.1"/>
    </source>
</evidence>
<dbReference type="InterPro" id="IPR036388">
    <property type="entry name" value="WH-like_DNA-bd_sf"/>
</dbReference>
<dbReference type="Proteomes" id="UP000001116">
    <property type="component" value="Chromosome"/>
</dbReference>
<dbReference type="Gene3D" id="1.10.10.10">
    <property type="entry name" value="Winged helix-like DNA-binding domain superfamily/Winged helix DNA-binding domain"/>
    <property type="match status" value="1"/>
</dbReference>
<dbReference type="HOGENOM" id="CLU_083287_2_2_11"/>
<dbReference type="InterPro" id="IPR036390">
    <property type="entry name" value="WH_DNA-bd_sf"/>
</dbReference>
<dbReference type="GO" id="GO:0006950">
    <property type="term" value="P:response to stress"/>
    <property type="evidence" value="ECO:0007669"/>
    <property type="project" value="TreeGrafter"/>
</dbReference>
<dbReference type="RefSeq" id="WP_012087645.1">
    <property type="nucleotide sequence ID" value="NC_009664.2"/>
</dbReference>
<organism evidence="2 3">
    <name type="scientific">Kineococcus radiotolerans (strain ATCC BAA-149 / DSM 14245 / SRS30216)</name>
    <dbReference type="NCBI Taxonomy" id="266940"/>
    <lineage>
        <taxon>Bacteria</taxon>
        <taxon>Bacillati</taxon>
        <taxon>Actinomycetota</taxon>
        <taxon>Actinomycetes</taxon>
        <taxon>Kineosporiales</taxon>
        <taxon>Kineosporiaceae</taxon>
        <taxon>Kineococcus</taxon>
    </lineage>
</organism>
<dbReference type="KEGG" id="kra:Krad_2651"/>
<evidence type="ECO:0000313" key="3">
    <source>
        <dbReference type="Proteomes" id="UP000001116"/>
    </source>
</evidence>
<dbReference type="EMBL" id="CP000750">
    <property type="protein sequence ID" value="ABS04123.1"/>
    <property type="molecule type" value="Genomic_DNA"/>
</dbReference>
<dbReference type="STRING" id="266940.Krad_2651"/>
<feature type="domain" description="HTH marR-type" evidence="1">
    <location>
        <begin position="18"/>
        <end position="150"/>
    </location>
</feature>
<gene>
    <name evidence="2" type="ordered locus">Krad_2651</name>
</gene>
<dbReference type="Pfam" id="PF01047">
    <property type="entry name" value="MarR"/>
    <property type="match status" value="1"/>
</dbReference>
<dbReference type="InterPro" id="IPR039422">
    <property type="entry name" value="MarR/SlyA-like"/>
</dbReference>
<dbReference type="PANTHER" id="PTHR33164">
    <property type="entry name" value="TRANSCRIPTIONAL REGULATOR, MARR FAMILY"/>
    <property type="match status" value="1"/>
</dbReference>
<dbReference type="GO" id="GO:0003700">
    <property type="term" value="F:DNA-binding transcription factor activity"/>
    <property type="evidence" value="ECO:0007669"/>
    <property type="project" value="InterPro"/>
</dbReference>
<dbReference type="AlphaFoldDB" id="A6WBD4"/>
<dbReference type="SMART" id="SM00347">
    <property type="entry name" value="HTH_MARR"/>
    <property type="match status" value="1"/>
</dbReference>
<name>A6WBD4_KINRD</name>
<keyword evidence="3" id="KW-1185">Reference proteome</keyword>
<dbReference type="PANTHER" id="PTHR33164:SF99">
    <property type="entry name" value="MARR FAMILY REGULATORY PROTEIN"/>
    <property type="match status" value="1"/>
</dbReference>
<reference evidence="3" key="1">
    <citation type="journal article" date="2008" name="PLoS ONE">
        <title>Survival in nuclear waste, extreme resistance, and potential applications gleaned from the genome sequence of Kineococcus radiotolerans SRS30216.</title>
        <authorList>
            <person name="Bagwell C.E."/>
            <person name="Bhat S."/>
            <person name="Hawkins G.M."/>
            <person name="Smith B.W."/>
            <person name="Biswas T."/>
            <person name="Hoover T.R."/>
            <person name="Saunders E."/>
            <person name="Han C.S."/>
            <person name="Tsodikov O.V."/>
            <person name="Shimkets L.J."/>
        </authorList>
    </citation>
    <scope>NUCLEOTIDE SEQUENCE [LARGE SCALE GENOMIC DNA]</scope>
    <source>
        <strain evidence="3">ATCC BAA-149 / DSM 14245 / SRS30216</strain>
    </source>
</reference>
<dbReference type="SUPFAM" id="SSF46785">
    <property type="entry name" value="Winged helix' DNA-binding domain"/>
    <property type="match status" value="1"/>
</dbReference>
<sequence>MDTPDQPRWLTDEEQPAWIALAGALMKVPAVLDAQLQRDAGLSYFEYAVLSWLSMQPERTTRMSDLAELVNSSLSRLSHLARRLEKQGWLTRRPDPTDGRYTLATLTEDGWEKVAAAAPGHVEAVRRVVFDPLTKTQVKQLREVGDRLQRAADDEAHRPD</sequence>
<protein>
    <submittedName>
        <fullName evidence="2">Transcriptional regulator, MarR family</fullName>
    </submittedName>
</protein>
<dbReference type="InterPro" id="IPR000835">
    <property type="entry name" value="HTH_MarR-typ"/>
</dbReference>
<dbReference type="OrthoDB" id="8635520at2"/>
<dbReference type="PROSITE" id="PS50995">
    <property type="entry name" value="HTH_MARR_2"/>
    <property type="match status" value="1"/>
</dbReference>
<evidence type="ECO:0000259" key="1">
    <source>
        <dbReference type="PROSITE" id="PS50995"/>
    </source>
</evidence>
<dbReference type="eggNOG" id="COG1846">
    <property type="taxonomic scope" value="Bacteria"/>
</dbReference>
<proteinExistence type="predicted"/>
<accession>A6WBD4</accession>